<dbReference type="EMBL" id="FRBM01000003">
    <property type="protein sequence ID" value="SHL31536.1"/>
    <property type="molecule type" value="Genomic_DNA"/>
</dbReference>
<reference evidence="2 4" key="1">
    <citation type="submission" date="2016-07" db="EMBL/GenBank/DDBJ databases">
        <authorList>
            <person name="Jeong J.-J."/>
            <person name="Kim D.W."/>
            <person name="Sang M.K."/>
            <person name="Choi I.-G."/>
            <person name="Kim K.D."/>
        </authorList>
    </citation>
    <scope>NUCLEOTIDE SEQUENCE [LARGE SCALE GENOMIC DNA]</scope>
    <source>
        <strain evidence="2 4">C-26</strain>
    </source>
</reference>
<keyword evidence="4" id="KW-1185">Reference proteome</keyword>
<sequence>MKKAIKVKYKDFGHFIIRCPSLPYSEHTPFSYEKIKENAFFMESLYVSSPEFYEEIANTEQLNEKHKLTLLKYWNRIRTRSTPFGIFSGIGIGNIGDDINSIIISSQYERAARLDMSFLSNLISYLQNRKEVKTSLRYFANDTFYKAGNNYRYYFVKKAENNKDFKFDVIHVEISGYLKKIIDRSKDGVLLSELFSMLGVEFSEEEIRDYIDELIDSQIILSELTPQITGEPLLHKITELSDRAGLLQISQILKQINYLLNNINEEKDQVKAYRSIENMIRKLNVEYKRKELIQVDLKRKFEKASLNKETINEIKEAISYLNSLEYFENENQSLKKFISAFQEIYEEEEMPLLHVLDVDIGLGYPIEDYGNNYTNSLIKDFELPAIEIKPKKSSVLKEIISRKREYIQEIRLEDEKADLKNDINNFYPVFYTSLDFVNIGKQALPRLKYLGDRSGVKLLTRFSHVDKDIEDLIFTIIRKEQKLSNEVLAEIVHLPNPRLGNISTRPHIRDYEITCLTASDREKEHRIPLNDLMISVKNNRILLRSKKLNKIIKPVLSTAHNYRLSDLSVYRFLCDLQFQDTRIISFPFDWDLPYTPRIRYKNVIISLATWIIRTEELEHIFTEEDEDLLLLAIRKWKDGNHIPDLFLLCIGDNELLIESGKAEHIKMFLKEIKNKKTVKIVEFLFDEQHSVLKDREGNAYRQEVILPLYCDAQ</sequence>
<protein>
    <submittedName>
        <fullName evidence="3">Lantibiotic dehydratase, C terminus</fullName>
    </submittedName>
</protein>
<proteinExistence type="predicted"/>
<dbReference type="Pfam" id="PF04738">
    <property type="entry name" value="Lant_dehydr_N"/>
    <property type="match status" value="1"/>
</dbReference>
<evidence type="ECO:0000313" key="3">
    <source>
        <dbReference type="EMBL" id="SHL31536.1"/>
    </source>
</evidence>
<organism evidence="3 5">
    <name type="scientific">Chryseobacterium contaminans</name>
    <dbReference type="NCBI Taxonomy" id="1423959"/>
    <lineage>
        <taxon>Bacteria</taxon>
        <taxon>Pseudomonadati</taxon>
        <taxon>Bacteroidota</taxon>
        <taxon>Flavobacteriia</taxon>
        <taxon>Flavobacteriales</taxon>
        <taxon>Weeksellaceae</taxon>
        <taxon>Chryseobacterium group</taxon>
        <taxon>Chryseobacterium</taxon>
    </lineage>
</organism>
<dbReference type="RefSeq" id="WP_066693019.1">
    <property type="nucleotide sequence ID" value="NZ_FRBM01000003.1"/>
</dbReference>
<dbReference type="Proteomes" id="UP000184069">
    <property type="component" value="Unassembled WGS sequence"/>
</dbReference>
<dbReference type="AlphaFoldDB" id="A0A1M6ZM54"/>
<evidence type="ECO:0000313" key="4">
    <source>
        <dbReference type="Proteomes" id="UP000093508"/>
    </source>
</evidence>
<dbReference type="EMBL" id="MAYF01000063">
    <property type="protein sequence ID" value="OCA79642.1"/>
    <property type="molecule type" value="Genomic_DNA"/>
</dbReference>
<evidence type="ECO:0000313" key="5">
    <source>
        <dbReference type="Proteomes" id="UP000184069"/>
    </source>
</evidence>
<dbReference type="OrthoDB" id="1273722at2"/>
<evidence type="ECO:0000313" key="2">
    <source>
        <dbReference type="EMBL" id="OCA79642.1"/>
    </source>
</evidence>
<accession>A0A1M6ZM54</accession>
<gene>
    <name evidence="2" type="ORF">BBH99_18225</name>
    <name evidence="3" type="ORF">SAMN05444407_103292</name>
</gene>
<name>A0A1M6ZM54_9FLAO</name>
<evidence type="ECO:0000259" key="1">
    <source>
        <dbReference type="Pfam" id="PF04738"/>
    </source>
</evidence>
<reference evidence="3 5" key="2">
    <citation type="submission" date="2016-11" db="EMBL/GenBank/DDBJ databases">
        <authorList>
            <person name="Jaros S."/>
            <person name="Januszkiewicz K."/>
            <person name="Wedrychowicz H."/>
        </authorList>
    </citation>
    <scope>NUCLEOTIDE SEQUENCE [LARGE SCALE GENOMIC DNA]</scope>
    <source>
        <strain evidence="3 5">DSM 27621</strain>
    </source>
</reference>
<dbReference type="InterPro" id="IPR006827">
    <property type="entry name" value="Lant_deHydtase_N"/>
</dbReference>
<dbReference type="Proteomes" id="UP000093508">
    <property type="component" value="Unassembled WGS sequence"/>
</dbReference>
<feature type="domain" description="Lantibiotic dehydratase N-terminal" evidence="1">
    <location>
        <begin position="39"/>
        <end position="665"/>
    </location>
</feature>
<dbReference type="STRING" id="1423959.SAMN05444407_103292"/>